<reference evidence="1" key="1">
    <citation type="submission" date="2020-10" db="EMBL/GenBank/DDBJ databases">
        <title>High-Quality Genome Resource of Clonostachys rosea strain S41 by Oxford Nanopore Long-Read Sequencing.</title>
        <authorList>
            <person name="Wang H."/>
        </authorList>
    </citation>
    <scope>NUCLEOTIDE SEQUENCE</scope>
    <source>
        <strain evidence="1">S41</strain>
    </source>
</reference>
<dbReference type="Proteomes" id="UP000616885">
    <property type="component" value="Unassembled WGS sequence"/>
</dbReference>
<dbReference type="AlphaFoldDB" id="A0A8H7K4S6"/>
<name>A0A8H7K4S6_BIOOC</name>
<sequence length="121" mass="13443">MCPHDGTKTLATIQASEHDDGSTLGRRQVAYLTWQWPSLVLVSSAVCSRSSQQKVALCINTREGPSLLHRGIVCVNKAFRLLSFSLSPPRSRSLHCPVALMCLSFHSFIHSPFIHLFIILL</sequence>
<accession>A0A8H7K4S6</accession>
<evidence type="ECO:0000313" key="1">
    <source>
        <dbReference type="EMBL" id="KAF9745417.1"/>
    </source>
</evidence>
<organism evidence="1 2">
    <name type="scientific">Bionectria ochroleuca</name>
    <name type="common">Gliocladium roseum</name>
    <dbReference type="NCBI Taxonomy" id="29856"/>
    <lineage>
        <taxon>Eukaryota</taxon>
        <taxon>Fungi</taxon>
        <taxon>Dikarya</taxon>
        <taxon>Ascomycota</taxon>
        <taxon>Pezizomycotina</taxon>
        <taxon>Sordariomycetes</taxon>
        <taxon>Hypocreomycetidae</taxon>
        <taxon>Hypocreales</taxon>
        <taxon>Bionectriaceae</taxon>
        <taxon>Clonostachys</taxon>
    </lineage>
</organism>
<evidence type="ECO:0000313" key="2">
    <source>
        <dbReference type="Proteomes" id="UP000616885"/>
    </source>
</evidence>
<proteinExistence type="predicted"/>
<protein>
    <submittedName>
        <fullName evidence="1">Uncharacterized protein</fullName>
    </submittedName>
</protein>
<gene>
    <name evidence="1" type="ORF">IM811_005039</name>
</gene>
<comment type="caution">
    <text evidence="1">The sequence shown here is derived from an EMBL/GenBank/DDBJ whole genome shotgun (WGS) entry which is preliminary data.</text>
</comment>
<dbReference type="EMBL" id="JADCTT010000013">
    <property type="protein sequence ID" value="KAF9745417.1"/>
    <property type="molecule type" value="Genomic_DNA"/>
</dbReference>